<dbReference type="RefSeq" id="WP_206004646.1">
    <property type="nucleotide sequence ID" value="NZ_CP070617.1"/>
</dbReference>
<gene>
    <name evidence="1" type="ORF">JWS13_04505</name>
</gene>
<accession>A0A974VYD8</accession>
<dbReference type="EMBL" id="CP070617">
    <property type="protein sequence ID" value="QSE87883.1"/>
    <property type="molecule type" value="Genomic_DNA"/>
</dbReference>
<keyword evidence="2" id="KW-1185">Reference proteome</keyword>
<protein>
    <submittedName>
        <fullName evidence="1">Uncharacterized protein</fullName>
    </submittedName>
</protein>
<organism evidence="1 2">
    <name type="scientific">Rhodococcus pseudokoreensis</name>
    <dbReference type="NCBI Taxonomy" id="2811421"/>
    <lineage>
        <taxon>Bacteria</taxon>
        <taxon>Bacillati</taxon>
        <taxon>Actinomycetota</taxon>
        <taxon>Actinomycetes</taxon>
        <taxon>Mycobacteriales</taxon>
        <taxon>Nocardiaceae</taxon>
        <taxon>Rhodococcus</taxon>
    </lineage>
</organism>
<reference evidence="1 2" key="1">
    <citation type="journal article" date="2021" name="Microbiol. Resour. Announc.">
        <title>Complete Genome Sequences of Two Rhodococcus sp. Strains with Large and Linear Chromosomes, Isolated from Apple Rhizosphere.</title>
        <authorList>
            <person name="Benning S."/>
            <person name="Brugnone N."/>
            <person name="Siani R."/>
            <person name="Kublik S."/>
            <person name="Schloter M."/>
            <person name="Rad V."/>
        </authorList>
    </citation>
    <scope>NUCLEOTIDE SEQUENCE [LARGE SCALE GENOMIC DNA]</scope>
    <source>
        <strain evidence="1 2">R79</strain>
    </source>
</reference>
<keyword evidence="1" id="KW-0614">Plasmid</keyword>
<evidence type="ECO:0000313" key="1">
    <source>
        <dbReference type="EMBL" id="QSE87883.1"/>
    </source>
</evidence>
<evidence type="ECO:0000313" key="2">
    <source>
        <dbReference type="Proteomes" id="UP000662986"/>
    </source>
</evidence>
<proteinExistence type="predicted"/>
<sequence length="242" mass="26461">MPDRANRTTPDAAMVLVVAEDPVFGVGLENLLIEHGQACIAVTPAMAQRFAAAIWDYVIIWPLAPGRSDRYASVSCISDLVASMPQVTAASVRWDRSHPLRALREAEAGIQFQIDYETFATDTAGFVAELRGGAIRGSFQLATPLALRQEQGLRLTGDVAQFLAIASALPAEVWTTNRTQRALGIPRSAITGIRRAAWEVAGIPAPDYARFSSSMRAAPEYPEWSTVRNFVRICWGLDDHYT</sequence>
<name>A0A974VYD8_9NOCA</name>
<reference evidence="1 2" key="2">
    <citation type="journal article" date="2022" name="Arch. Microbiol.">
        <title>Rhodococcus pseudokoreensis sp. nov. isolated from the rhizosphere of young M26 apple rootstocks.</title>
        <authorList>
            <person name="Kampfer P."/>
            <person name="Glaeser S.P."/>
            <person name="Blom J."/>
            <person name="Wolf J."/>
            <person name="Benning S."/>
            <person name="Schloter M."/>
            <person name="Neumann-Schaal M."/>
        </authorList>
    </citation>
    <scope>NUCLEOTIDE SEQUENCE [LARGE SCALE GENOMIC DNA]</scope>
    <source>
        <strain evidence="1 2">R79</strain>
    </source>
</reference>
<geneLocation type="plasmid" evidence="1 2">
    <name>unnamed2</name>
</geneLocation>
<dbReference type="Proteomes" id="UP000662986">
    <property type="component" value="Plasmid unnamed2"/>
</dbReference>